<gene>
    <name evidence="1" type="ORF">MUCCIDRAFT_154703</name>
</gene>
<accession>A0A168PDE6</accession>
<dbReference type="AlphaFoldDB" id="A0A168PDE6"/>
<organism evidence="1 2">
    <name type="scientific">Mucor lusitanicus CBS 277.49</name>
    <dbReference type="NCBI Taxonomy" id="747725"/>
    <lineage>
        <taxon>Eukaryota</taxon>
        <taxon>Fungi</taxon>
        <taxon>Fungi incertae sedis</taxon>
        <taxon>Mucoromycota</taxon>
        <taxon>Mucoromycotina</taxon>
        <taxon>Mucoromycetes</taxon>
        <taxon>Mucorales</taxon>
        <taxon>Mucorineae</taxon>
        <taxon>Mucoraceae</taxon>
        <taxon>Mucor</taxon>
    </lineage>
</organism>
<sequence>MPSELECLERPDGLVAGKRLQDSHVIDLLDAECTTEEDDLEDDYDEELEFAYQCDFQKKRPNKPCSTNSLLTNLLSTSSTVAKASEQCNSSARSSSNGQAAMLAPISIHSAAATSTSATNASDPLSESLKRNLEWEHCQHSLSKYQRSRRTSNNDVSWTDNFSKW</sequence>
<protein>
    <submittedName>
        <fullName evidence="1">Uncharacterized protein</fullName>
    </submittedName>
</protein>
<keyword evidence="2" id="KW-1185">Reference proteome</keyword>
<dbReference type="Proteomes" id="UP000077051">
    <property type="component" value="Unassembled WGS sequence"/>
</dbReference>
<name>A0A168PDE6_MUCCL</name>
<dbReference type="EMBL" id="AMYB01000001">
    <property type="protein sequence ID" value="OAD07565.1"/>
    <property type="molecule type" value="Genomic_DNA"/>
</dbReference>
<evidence type="ECO:0000313" key="2">
    <source>
        <dbReference type="Proteomes" id="UP000077051"/>
    </source>
</evidence>
<reference evidence="1 2" key="1">
    <citation type="submission" date="2015-06" db="EMBL/GenBank/DDBJ databases">
        <title>Expansion of signal transduction pathways in fungi by whole-genome duplication.</title>
        <authorList>
            <consortium name="DOE Joint Genome Institute"/>
            <person name="Corrochano L.M."/>
            <person name="Kuo A."/>
            <person name="Marcet-Houben M."/>
            <person name="Polaino S."/>
            <person name="Salamov A."/>
            <person name="Villalobos J.M."/>
            <person name="Alvarez M.I."/>
            <person name="Avalos J."/>
            <person name="Benito E.P."/>
            <person name="Benoit I."/>
            <person name="Burger G."/>
            <person name="Camino L.P."/>
            <person name="Canovas D."/>
            <person name="Cerda-Olmedo E."/>
            <person name="Cheng J.-F."/>
            <person name="Dominguez A."/>
            <person name="Elias M."/>
            <person name="Eslava A.P."/>
            <person name="Glaser F."/>
            <person name="Grimwood J."/>
            <person name="Gutierrez G."/>
            <person name="Heitman J."/>
            <person name="Henrissat B."/>
            <person name="Iturriaga E.A."/>
            <person name="Lang B.F."/>
            <person name="Lavin J.L."/>
            <person name="Lee S."/>
            <person name="Li W."/>
            <person name="Lindquist E."/>
            <person name="Lopez-Garcia S."/>
            <person name="Luque E.M."/>
            <person name="Marcos A.T."/>
            <person name="Martin J."/>
            <person name="Mccluskey K."/>
            <person name="Medina H.R."/>
            <person name="Miralles-Duran A."/>
            <person name="Miyazaki A."/>
            <person name="Munoz-Torres E."/>
            <person name="Oguiza J.A."/>
            <person name="Ohm R."/>
            <person name="Olmedo M."/>
            <person name="Orejas M."/>
            <person name="Ortiz-Castellanos L."/>
            <person name="Pisabarro A.G."/>
            <person name="Rodriguez-Romero J."/>
            <person name="Ruiz-Herrera J."/>
            <person name="Ruiz-Vazquez R."/>
            <person name="Sanz C."/>
            <person name="Schackwitz W."/>
            <person name="Schmutz J."/>
            <person name="Shahriari M."/>
            <person name="Shelest E."/>
            <person name="Silva-Franco F."/>
            <person name="Soanes D."/>
            <person name="Syed K."/>
            <person name="Tagua V.G."/>
            <person name="Talbot N.J."/>
            <person name="Thon M."/>
            <person name="De Vries R.P."/>
            <person name="Wiebenga A."/>
            <person name="Yadav J.S."/>
            <person name="Braun E.L."/>
            <person name="Baker S."/>
            <person name="Garre V."/>
            <person name="Horwitz B."/>
            <person name="Torres-Martinez S."/>
            <person name="Idnurm A."/>
            <person name="Herrera-Estrella A."/>
            <person name="Gabaldon T."/>
            <person name="Grigoriev I.V."/>
        </authorList>
    </citation>
    <scope>NUCLEOTIDE SEQUENCE [LARGE SCALE GENOMIC DNA]</scope>
    <source>
        <strain evidence="1 2">CBS 277.49</strain>
    </source>
</reference>
<comment type="caution">
    <text evidence="1">The sequence shown here is derived from an EMBL/GenBank/DDBJ whole genome shotgun (WGS) entry which is preliminary data.</text>
</comment>
<dbReference type="OrthoDB" id="2276454at2759"/>
<evidence type="ECO:0000313" key="1">
    <source>
        <dbReference type="EMBL" id="OAD07565.1"/>
    </source>
</evidence>
<proteinExistence type="predicted"/>
<dbReference type="VEuPathDB" id="FungiDB:MUCCIDRAFT_154703"/>